<proteinExistence type="predicted"/>
<evidence type="ECO:0000256" key="1">
    <source>
        <dbReference type="SAM" id="MobiDB-lite"/>
    </source>
</evidence>
<keyword evidence="3" id="KW-1185">Reference proteome</keyword>
<sequence>MGLMSWLRGAGRTERETPGVRGEAAEPMAVRRPRLDLGALPPLQRSLGDQQLISDPAGFHGSLTTRRDTALTTPLGHLISADAPTGTVHGITTPVREARPAQSVQLAHAPVQRSLGPAVSVRPGYGGDSPSLVSASPVSPPPVSVDGSTAVAASESPVRRLVGERPVLPPEVPQTQRQPEPEAQAQPPVRAEVQRAAEPSRTPPAGRAPGLGLGAPLPALPPTAQRQAAATSAPGERPPARIEAEPEPEAVEVAAEAEPETAAVAAPLLGDDPLIPAPAPAPAPASAPAPAPQMPVPEPGPPVRLQTSRSPVPTQARVVPLLGNRPLPLQLTETERPRAAPPAPAAPVPVRWTPAGPGAAGTFVQRTAVPLGDTPPGPSPAPSPAPAPSSPSPPPVQRRRSPVAAGPPVPRSVRRSPPLSAGEVAVAAGVAQRMADGSVVFGAPARPAVRPVPMPVIVQRETETAEPPPPNPEPEPESGPGPGPGPETEPGPEPGPEQSAGAGPGASKAASPQVTDELVRALYAPLSRLFKADLRLERERAGFLINTRH</sequence>
<dbReference type="EMBL" id="BMWG01000006">
    <property type="protein sequence ID" value="GGZ31480.1"/>
    <property type="molecule type" value="Genomic_DNA"/>
</dbReference>
<accession>A0A918UT84</accession>
<feature type="compositionally biased region" description="Pro residues" evidence="1">
    <location>
        <begin position="275"/>
        <end position="302"/>
    </location>
</feature>
<feature type="region of interest" description="Disordered" evidence="1">
    <location>
        <begin position="1"/>
        <end position="24"/>
    </location>
</feature>
<feature type="compositionally biased region" description="Low complexity" evidence="1">
    <location>
        <begin position="496"/>
        <end position="512"/>
    </location>
</feature>
<evidence type="ECO:0000313" key="3">
    <source>
        <dbReference type="Proteomes" id="UP000630936"/>
    </source>
</evidence>
<name>A0A918UT84_9ACTN</name>
<gene>
    <name evidence="2" type="ORF">GCM10010387_26810</name>
</gene>
<dbReference type="AlphaFoldDB" id="A0A918UT84"/>
<organism evidence="2 3">
    <name type="scientific">Streptomyces inusitatus</name>
    <dbReference type="NCBI Taxonomy" id="68221"/>
    <lineage>
        <taxon>Bacteria</taxon>
        <taxon>Bacillati</taxon>
        <taxon>Actinomycetota</taxon>
        <taxon>Actinomycetes</taxon>
        <taxon>Kitasatosporales</taxon>
        <taxon>Streptomycetaceae</taxon>
        <taxon>Streptomyces</taxon>
    </lineage>
</organism>
<comment type="caution">
    <text evidence="2">The sequence shown here is derived from an EMBL/GenBank/DDBJ whole genome shotgun (WGS) entry which is preliminary data.</text>
</comment>
<feature type="region of interest" description="Disordered" evidence="1">
    <location>
        <begin position="442"/>
        <end position="513"/>
    </location>
</feature>
<feature type="compositionally biased region" description="Pro residues" evidence="1">
    <location>
        <begin position="466"/>
        <end position="495"/>
    </location>
</feature>
<protein>
    <submittedName>
        <fullName evidence="2">Uncharacterized protein</fullName>
    </submittedName>
</protein>
<evidence type="ECO:0000313" key="2">
    <source>
        <dbReference type="EMBL" id="GGZ31480.1"/>
    </source>
</evidence>
<reference evidence="2" key="1">
    <citation type="journal article" date="2014" name="Int. J. Syst. Evol. Microbiol.">
        <title>Complete genome sequence of Corynebacterium casei LMG S-19264T (=DSM 44701T), isolated from a smear-ripened cheese.</title>
        <authorList>
            <consortium name="US DOE Joint Genome Institute (JGI-PGF)"/>
            <person name="Walter F."/>
            <person name="Albersmeier A."/>
            <person name="Kalinowski J."/>
            <person name="Ruckert C."/>
        </authorList>
    </citation>
    <scope>NUCLEOTIDE SEQUENCE</scope>
    <source>
        <strain evidence="2">JCM 4988</strain>
    </source>
</reference>
<dbReference type="Proteomes" id="UP000630936">
    <property type="component" value="Unassembled WGS sequence"/>
</dbReference>
<feature type="compositionally biased region" description="Acidic residues" evidence="1">
    <location>
        <begin position="245"/>
        <end position="259"/>
    </location>
</feature>
<reference evidence="2" key="2">
    <citation type="submission" date="2020-09" db="EMBL/GenBank/DDBJ databases">
        <authorList>
            <person name="Sun Q."/>
            <person name="Ohkuma M."/>
        </authorList>
    </citation>
    <scope>NUCLEOTIDE SEQUENCE</scope>
    <source>
        <strain evidence="2">JCM 4988</strain>
    </source>
</reference>
<feature type="compositionally biased region" description="Low complexity" evidence="1">
    <location>
        <begin position="260"/>
        <end position="274"/>
    </location>
</feature>
<feature type="compositionally biased region" description="Low complexity" evidence="1">
    <location>
        <begin position="442"/>
        <end position="451"/>
    </location>
</feature>
<feature type="compositionally biased region" description="Low complexity" evidence="1">
    <location>
        <begin position="203"/>
        <end position="235"/>
    </location>
</feature>
<feature type="region of interest" description="Disordered" evidence="1">
    <location>
        <begin position="115"/>
        <end position="422"/>
    </location>
</feature>
<feature type="compositionally biased region" description="Pro residues" evidence="1">
    <location>
        <begin position="373"/>
        <end position="396"/>
    </location>
</feature>
<feature type="compositionally biased region" description="Low complexity" evidence="1">
    <location>
        <begin position="173"/>
        <end position="191"/>
    </location>
</feature>